<proteinExistence type="predicted"/>
<comment type="caution">
    <text evidence="4">The sequence shown here is derived from an EMBL/GenBank/DDBJ whole genome shotgun (WGS) entry which is preliminary data.</text>
</comment>
<name>A0A812P8C0_9DINO</name>
<feature type="domain" description="Tyrosine specific protein phosphatases" evidence="3">
    <location>
        <begin position="567"/>
        <end position="620"/>
    </location>
</feature>
<dbReference type="InterPro" id="IPR029021">
    <property type="entry name" value="Prot-tyrosine_phosphatase-like"/>
</dbReference>
<reference evidence="4" key="1">
    <citation type="submission" date="2021-02" db="EMBL/GenBank/DDBJ databases">
        <authorList>
            <person name="Dougan E. K."/>
            <person name="Rhodes N."/>
            <person name="Thang M."/>
            <person name="Chan C."/>
        </authorList>
    </citation>
    <scope>NUCLEOTIDE SEQUENCE</scope>
</reference>
<protein>
    <recommendedName>
        <fullName evidence="3">Tyrosine specific protein phosphatases domain-containing protein</fullName>
    </recommendedName>
</protein>
<keyword evidence="2" id="KW-1133">Transmembrane helix</keyword>
<accession>A0A812P8C0</accession>
<evidence type="ECO:0000256" key="1">
    <source>
        <dbReference type="SAM" id="MobiDB-lite"/>
    </source>
</evidence>
<dbReference type="PROSITE" id="PS50056">
    <property type="entry name" value="TYR_PHOSPHATASE_2"/>
    <property type="match status" value="1"/>
</dbReference>
<dbReference type="Gene3D" id="3.90.190.10">
    <property type="entry name" value="Protein tyrosine phosphatase superfamily"/>
    <property type="match status" value="1"/>
</dbReference>
<evidence type="ECO:0000313" key="5">
    <source>
        <dbReference type="Proteomes" id="UP000604046"/>
    </source>
</evidence>
<dbReference type="EMBL" id="CAJNDS010002126">
    <property type="protein sequence ID" value="CAE7341249.1"/>
    <property type="molecule type" value="Genomic_DNA"/>
</dbReference>
<gene>
    <name evidence="4" type="ORF">SNAT2548_LOCUS17853</name>
</gene>
<feature type="transmembrane region" description="Helical" evidence="2">
    <location>
        <begin position="595"/>
        <end position="616"/>
    </location>
</feature>
<dbReference type="OrthoDB" id="446477at2759"/>
<dbReference type="InterPro" id="IPR000387">
    <property type="entry name" value="Tyr_Pase_dom"/>
</dbReference>
<keyword evidence="5" id="KW-1185">Reference proteome</keyword>
<sequence>MDGLLDVDDILGVLQEAEVDVAASASARGLGPGKKSGLRPGLTPAEGSQKKARKLGKKEALLDQQARSYNASGRSKNEDYFFPLHEAGLQRPSFTGRGAWKTWSPAAILRAGFSFEKSTQRQVASSIEGAGQSHAASCRLVVAEAVMNGQGHGLKRLKECISQEVKSAKLLYAIRNMMFDESTFHLSLGNAVSASYSVLCSHAQVTYRFVGDTIIHDEHIARCPAILSPVMNSATMHAALSAGPAGFAQVLEGNVKYVATLTTSDAHAANVRMLKMVDQELGQNHLFLPTLCLQHRVGNIIEQLTKLLGNLGGNFSISKVLNKGNLLKALHDRVRDYFDEREKFQILPETPPALLDEWCEGQLQARDLIQMCMSFDESDPVRAGTLREAFQRFTNFFAGPWTGLNFCFCPSLALEDFTWPTDQRDSKSKQHVKNAAVSDLAKTLVTDSYGSPSSLRKLCWDTYNARLGGRSECEYRFGLWDLKVFDFELKKWHPMHIVLDMPNGGQLWLGGKAASTQTNVLLENGIGAILAAASNPPVSRDSRVEFLGVMDGTGVAAGDIDQKLLVEKFRRVIKLLSQGIKILISCRNGAHRSSFLLALLLIFLTGLAPYDVYAYLQKLRQIVDLSSMAPESVHSRRGRPNVRPIDALVEMGPKFGEEGSKAMSKLGLAAQNALGFDLESGSRPRLNFLMNPAEFQNLASSLGWRPLSEARWMNWGS</sequence>
<dbReference type="SUPFAM" id="SSF52799">
    <property type="entry name" value="(Phosphotyrosine protein) phosphatases II"/>
    <property type="match status" value="1"/>
</dbReference>
<keyword evidence="2" id="KW-0812">Transmembrane</keyword>
<organism evidence="4 5">
    <name type="scientific">Symbiodinium natans</name>
    <dbReference type="NCBI Taxonomy" id="878477"/>
    <lineage>
        <taxon>Eukaryota</taxon>
        <taxon>Sar</taxon>
        <taxon>Alveolata</taxon>
        <taxon>Dinophyceae</taxon>
        <taxon>Suessiales</taxon>
        <taxon>Symbiodiniaceae</taxon>
        <taxon>Symbiodinium</taxon>
    </lineage>
</organism>
<dbReference type="AlphaFoldDB" id="A0A812P8C0"/>
<keyword evidence="2" id="KW-0472">Membrane</keyword>
<evidence type="ECO:0000313" key="4">
    <source>
        <dbReference type="EMBL" id="CAE7341249.1"/>
    </source>
</evidence>
<dbReference type="Proteomes" id="UP000604046">
    <property type="component" value="Unassembled WGS sequence"/>
</dbReference>
<evidence type="ECO:0000259" key="3">
    <source>
        <dbReference type="PROSITE" id="PS50056"/>
    </source>
</evidence>
<feature type="region of interest" description="Disordered" evidence="1">
    <location>
        <begin position="26"/>
        <end position="58"/>
    </location>
</feature>
<evidence type="ECO:0000256" key="2">
    <source>
        <dbReference type="SAM" id="Phobius"/>
    </source>
</evidence>